<evidence type="ECO:0000256" key="1">
    <source>
        <dbReference type="SAM" id="SignalP"/>
    </source>
</evidence>
<protein>
    <submittedName>
        <fullName evidence="2">Uncharacterized protein</fullName>
    </submittedName>
</protein>
<dbReference type="Proteomes" id="UP001431775">
    <property type="component" value="Unassembled WGS sequence"/>
</dbReference>
<keyword evidence="3" id="KW-1185">Reference proteome</keyword>
<evidence type="ECO:0000313" key="2">
    <source>
        <dbReference type="EMBL" id="MDI2113655.1"/>
    </source>
</evidence>
<sequence>MPLPVTKRQFFRILSLAGASLTVSALTVNADEVMPMAPIQTPKGNNNFSFIVGGSETSNIGEWASHLSSAFTSSLQDDVPVPIRYTTGHDGITGANLFDSRIVPDGHTAFLTSGNPFIASMSGDKRVHYDFERWIPILSSLSPSITIARQPFHNSIPDLLKNRSMKVAVSSIIGKELPTLLGIELLKINTIPVEGLTDFQTAIQALKKGDIDVLQLSTPEAFAALPSLLKQGLHTFFSLDETTTYGPRFSDLYHQLPHYKTDNTLFDAWNALALASRMNVSIMLPMLTSSALVAKWRLNTSKILKDEQIITFAKNNNVTLQDNSVCIDTISKMCPPIITTMALQRWLNAKSIKWSHN</sequence>
<reference evidence="2" key="1">
    <citation type="submission" date="2023-05" db="EMBL/GenBank/DDBJ databases">
        <title>Whole genome sequence of Commensalibacter sp.</title>
        <authorList>
            <person name="Charoenyingcharoen P."/>
            <person name="Yukphan P."/>
        </authorList>
    </citation>
    <scope>NUCLEOTIDE SEQUENCE</scope>
    <source>
        <strain evidence="2">TBRC 10068</strain>
    </source>
</reference>
<comment type="caution">
    <text evidence="2">The sequence shown here is derived from an EMBL/GenBank/DDBJ whole genome shotgun (WGS) entry which is preliminary data.</text>
</comment>
<feature type="chain" id="PRO_5045293104" evidence="1">
    <location>
        <begin position="31"/>
        <end position="357"/>
    </location>
</feature>
<gene>
    <name evidence="2" type="ORF">QJV33_10280</name>
</gene>
<organism evidence="2 3">
    <name type="scientific">Commensalibacter nepenthis</name>
    <dbReference type="NCBI Taxonomy" id="3043872"/>
    <lineage>
        <taxon>Bacteria</taxon>
        <taxon>Pseudomonadati</taxon>
        <taxon>Pseudomonadota</taxon>
        <taxon>Alphaproteobacteria</taxon>
        <taxon>Acetobacterales</taxon>
        <taxon>Acetobacteraceae</taxon>
    </lineage>
</organism>
<proteinExistence type="predicted"/>
<keyword evidence="1" id="KW-0732">Signal</keyword>
<name>A0ABT6QBG1_9PROT</name>
<dbReference type="EMBL" id="JASBAN010000001">
    <property type="protein sequence ID" value="MDI2113655.1"/>
    <property type="molecule type" value="Genomic_DNA"/>
</dbReference>
<feature type="signal peptide" evidence="1">
    <location>
        <begin position="1"/>
        <end position="30"/>
    </location>
</feature>
<accession>A0ABT6QBG1</accession>
<evidence type="ECO:0000313" key="3">
    <source>
        <dbReference type="Proteomes" id="UP001431775"/>
    </source>
</evidence>
<dbReference type="RefSeq" id="WP_281463238.1">
    <property type="nucleotide sequence ID" value="NZ_JASBAN010000001.1"/>
</dbReference>